<dbReference type="InterPro" id="IPR043141">
    <property type="entry name" value="Ribosomal_uL10-like_sf"/>
</dbReference>
<keyword evidence="2 5" id="KW-0689">Ribosomal protein</keyword>
<evidence type="ECO:0000256" key="4">
    <source>
        <dbReference type="ARBA" id="ARBA00035202"/>
    </source>
</evidence>
<keyword evidence="5" id="KW-0694">RNA-binding</keyword>
<keyword evidence="5" id="KW-0699">rRNA-binding</keyword>
<dbReference type="PANTHER" id="PTHR11560">
    <property type="entry name" value="39S RIBOSOMAL PROTEIN L10, MITOCHONDRIAL"/>
    <property type="match status" value="1"/>
</dbReference>
<keyword evidence="3 5" id="KW-0687">Ribonucleoprotein</keyword>
<protein>
    <recommendedName>
        <fullName evidence="4 5">Large ribosomal subunit protein uL10</fullName>
    </recommendedName>
</protein>
<sequence length="173" mass="18631">MPNTKNKETVKAISQKVEKSKAIAFFEYKGLGANVLNDLRKKAKEASGEVLVAKNTLVKIALGDRKAQASDLSGQTGVLFSYAPDVLSPLKSLFDFAKKFDMLKVKGALIEGTYYLSDTAALISSLPSRTELIARVLAGFNTPVSGFVTVLNKSNAKLVYALAELAKKKEVGE</sequence>
<comment type="similarity">
    <text evidence="1 5">Belongs to the universal ribosomal protein uL10 family.</text>
</comment>
<evidence type="ECO:0000313" key="7">
    <source>
        <dbReference type="Proteomes" id="UP000034128"/>
    </source>
</evidence>
<dbReference type="Gene3D" id="6.10.250.290">
    <property type="match status" value="1"/>
</dbReference>
<organism evidence="6 7">
    <name type="scientific">candidate division WWE3 bacterium GW2011_GWA2_44_16</name>
    <dbReference type="NCBI Taxonomy" id="1619110"/>
    <lineage>
        <taxon>Bacteria</taxon>
        <taxon>Katanobacteria</taxon>
    </lineage>
</organism>
<dbReference type="NCBIfam" id="NF000955">
    <property type="entry name" value="PRK00099.1-1"/>
    <property type="match status" value="1"/>
</dbReference>
<evidence type="ECO:0000256" key="5">
    <source>
        <dbReference type="HAMAP-Rule" id="MF_00362"/>
    </source>
</evidence>
<dbReference type="GO" id="GO:1990904">
    <property type="term" value="C:ribonucleoprotein complex"/>
    <property type="evidence" value="ECO:0007669"/>
    <property type="project" value="UniProtKB-KW"/>
</dbReference>
<dbReference type="EMBL" id="LCIA01000002">
    <property type="protein sequence ID" value="KKT45625.1"/>
    <property type="molecule type" value="Genomic_DNA"/>
</dbReference>
<reference evidence="6 7" key="1">
    <citation type="journal article" date="2015" name="Nature">
        <title>rRNA introns, odd ribosomes, and small enigmatic genomes across a large radiation of phyla.</title>
        <authorList>
            <person name="Brown C.T."/>
            <person name="Hug L.A."/>
            <person name="Thomas B.C."/>
            <person name="Sharon I."/>
            <person name="Castelle C.J."/>
            <person name="Singh A."/>
            <person name="Wilkins M.J."/>
            <person name="Williams K.H."/>
            <person name="Banfield J.F."/>
        </authorList>
    </citation>
    <scope>NUCLEOTIDE SEQUENCE [LARGE SCALE GENOMIC DNA]</scope>
</reference>
<dbReference type="GO" id="GO:0005840">
    <property type="term" value="C:ribosome"/>
    <property type="evidence" value="ECO:0007669"/>
    <property type="project" value="UniProtKB-KW"/>
</dbReference>
<dbReference type="CDD" id="cd05797">
    <property type="entry name" value="Ribosomal_L10"/>
    <property type="match status" value="1"/>
</dbReference>
<accession>A0A0G1HFH3</accession>
<comment type="subunit">
    <text evidence="5">Part of the ribosomal stalk of the 50S ribosomal subunit. The N-terminus interacts with L11 and the large rRNA to form the base of the stalk. The C-terminus forms an elongated spine to which L12 dimers bind in a sequential fashion forming a multimeric L10(L12)X complex.</text>
</comment>
<dbReference type="AlphaFoldDB" id="A0A0G1HFH3"/>
<gene>
    <name evidence="5" type="primary">rplJ</name>
    <name evidence="6" type="ORF">UW36_C0002G0012</name>
</gene>
<proteinExistence type="inferred from homology"/>
<dbReference type="InterPro" id="IPR047865">
    <property type="entry name" value="Ribosomal_uL10_bac_type"/>
</dbReference>
<dbReference type="SUPFAM" id="SSF160369">
    <property type="entry name" value="Ribosomal protein L10-like"/>
    <property type="match status" value="1"/>
</dbReference>
<comment type="caution">
    <text evidence="6">The sequence shown here is derived from an EMBL/GenBank/DDBJ whole genome shotgun (WGS) entry which is preliminary data.</text>
</comment>
<dbReference type="InterPro" id="IPR001790">
    <property type="entry name" value="Ribosomal_uL10"/>
</dbReference>
<evidence type="ECO:0000313" key="6">
    <source>
        <dbReference type="EMBL" id="KKT45625.1"/>
    </source>
</evidence>
<dbReference type="STRING" id="1619110.UW36_C0002G0012"/>
<dbReference type="GO" id="GO:0006412">
    <property type="term" value="P:translation"/>
    <property type="evidence" value="ECO:0007669"/>
    <property type="project" value="UniProtKB-UniRule"/>
</dbReference>
<evidence type="ECO:0000256" key="1">
    <source>
        <dbReference type="ARBA" id="ARBA00008889"/>
    </source>
</evidence>
<dbReference type="InterPro" id="IPR022973">
    <property type="entry name" value="Ribosomal_uL10_bac"/>
</dbReference>
<name>A0A0G1HFH3_UNCKA</name>
<dbReference type="Proteomes" id="UP000034128">
    <property type="component" value="Unassembled WGS sequence"/>
</dbReference>
<dbReference type="HAMAP" id="MF_00362">
    <property type="entry name" value="Ribosomal_uL10"/>
    <property type="match status" value="1"/>
</dbReference>
<dbReference type="Gene3D" id="3.30.70.1730">
    <property type="match status" value="1"/>
</dbReference>
<comment type="function">
    <text evidence="5">Forms part of the ribosomal stalk, playing a central role in the interaction of the ribosome with GTP-bound translation factors.</text>
</comment>
<dbReference type="Pfam" id="PF00466">
    <property type="entry name" value="Ribosomal_L10"/>
    <property type="match status" value="1"/>
</dbReference>
<evidence type="ECO:0000256" key="3">
    <source>
        <dbReference type="ARBA" id="ARBA00023274"/>
    </source>
</evidence>
<dbReference type="GO" id="GO:0070180">
    <property type="term" value="F:large ribosomal subunit rRNA binding"/>
    <property type="evidence" value="ECO:0007669"/>
    <property type="project" value="UniProtKB-UniRule"/>
</dbReference>
<evidence type="ECO:0000256" key="2">
    <source>
        <dbReference type="ARBA" id="ARBA00022980"/>
    </source>
</evidence>